<keyword evidence="15" id="KW-0325">Glycoprotein</keyword>
<feature type="transmembrane region" description="Helical" evidence="23">
    <location>
        <begin position="197"/>
        <end position="219"/>
    </location>
</feature>
<comment type="caution">
    <text evidence="24">The sequence shown here is derived from an EMBL/GenBank/DDBJ whole genome shotgun (WGS) entry which is preliminary data.</text>
</comment>
<feature type="transmembrane region" description="Helical" evidence="23">
    <location>
        <begin position="371"/>
        <end position="396"/>
    </location>
</feature>
<keyword evidence="10" id="KW-0769">Symport</keyword>
<keyword evidence="9" id="KW-0967">Endosome</keyword>
<evidence type="ECO:0000256" key="11">
    <source>
        <dbReference type="ARBA" id="ARBA00022954"/>
    </source>
</evidence>
<protein>
    <recommendedName>
        <fullName evidence="19">Proton-coupled folate transporter</fullName>
    </recommendedName>
    <alternativeName>
        <fullName evidence="20">Solute carrier family 46 member 1</fullName>
    </alternativeName>
</protein>
<proteinExistence type="inferred from homology"/>
<accession>A0ABP0GK73</accession>
<gene>
    <name evidence="24" type="ORF">CVLEPA_LOCUS24887</name>
</gene>
<keyword evidence="14" id="KW-1015">Disulfide bond</keyword>
<evidence type="ECO:0000256" key="3">
    <source>
        <dbReference type="ARBA" id="ARBA00004496"/>
    </source>
</evidence>
<evidence type="ECO:0000256" key="23">
    <source>
        <dbReference type="SAM" id="Phobius"/>
    </source>
</evidence>
<comment type="catalytic activity">
    <reaction evidence="17">
        <text>folate(in) + H(+)(in) = folate(out) + H(+)(out)</text>
        <dbReference type="Rhea" id="RHEA:70159"/>
        <dbReference type="ChEBI" id="CHEBI:15378"/>
        <dbReference type="ChEBI" id="CHEBI:62501"/>
    </reaction>
</comment>
<keyword evidence="25" id="KW-1185">Reference proteome</keyword>
<evidence type="ECO:0000256" key="14">
    <source>
        <dbReference type="ARBA" id="ARBA00023157"/>
    </source>
</evidence>
<evidence type="ECO:0000256" key="1">
    <source>
        <dbReference type="ARBA" id="ARBA00004337"/>
    </source>
</evidence>
<comment type="catalytic activity">
    <reaction evidence="21">
        <text>pemetrexed(in) + H(+)(in) = pemetrexed(out) + H(+)(out)</text>
        <dbReference type="Rhea" id="RHEA:70171"/>
        <dbReference type="ChEBI" id="CHEBI:15378"/>
        <dbReference type="ChEBI" id="CHEBI:63724"/>
    </reaction>
</comment>
<evidence type="ECO:0000256" key="5">
    <source>
        <dbReference type="ARBA" id="ARBA00022448"/>
    </source>
</evidence>
<comment type="similarity">
    <text evidence="18">Belongs to the major facilitator superfamily. SLC46A family.</text>
</comment>
<evidence type="ECO:0000256" key="2">
    <source>
        <dbReference type="ARBA" id="ARBA00004424"/>
    </source>
</evidence>
<feature type="transmembrane region" description="Helical" evidence="23">
    <location>
        <begin position="403"/>
        <end position="419"/>
    </location>
</feature>
<keyword evidence="6" id="KW-1003">Cell membrane</keyword>
<dbReference type="Proteomes" id="UP001642483">
    <property type="component" value="Unassembled WGS sequence"/>
</dbReference>
<comment type="catalytic activity">
    <reaction evidence="22">
        <text>methotrexate(in) + H(+)(in) = methotrexate(out) + H(+)(out)</text>
        <dbReference type="Rhea" id="RHEA:70163"/>
        <dbReference type="ChEBI" id="CHEBI:15378"/>
        <dbReference type="ChEBI" id="CHEBI:50681"/>
    </reaction>
</comment>
<evidence type="ECO:0000256" key="19">
    <source>
        <dbReference type="ARBA" id="ARBA00040650"/>
    </source>
</evidence>
<feature type="transmembrane region" description="Helical" evidence="23">
    <location>
        <begin position="12"/>
        <end position="32"/>
    </location>
</feature>
<feature type="transmembrane region" description="Helical" evidence="23">
    <location>
        <begin position="108"/>
        <end position="128"/>
    </location>
</feature>
<feature type="transmembrane region" description="Helical" evidence="23">
    <location>
        <begin position="498"/>
        <end position="519"/>
    </location>
</feature>
<comment type="subcellular location">
    <subcellularLocation>
        <location evidence="2">Apical cell membrane</location>
        <topology evidence="2">Multi-pass membrane protein</topology>
    </subcellularLocation>
    <subcellularLocation>
        <location evidence="4">Basolateral cell membrane</location>
        <topology evidence="4">Multi-pass membrane protein</topology>
    </subcellularLocation>
    <subcellularLocation>
        <location evidence="3">Cytoplasm</location>
    </subcellularLocation>
    <subcellularLocation>
        <location evidence="1">Endosome membrane</location>
        <topology evidence="1">Multi-pass membrane protein</topology>
    </subcellularLocation>
</comment>
<keyword evidence="5" id="KW-0813">Transport</keyword>
<feature type="transmembrane region" description="Helical" evidence="23">
    <location>
        <begin position="340"/>
        <end position="365"/>
    </location>
</feature>
<dbReference type="PANTHER" id="PTHR23507">
    <property type="entry name" value="ZGC:174356"/>
    <property type="match status" value="1"/>
</dbReference>
<keyword evidence="12 23" id="KW-1133">Transmembrane helix</keyword>
<feature type="transmembrane region" description="Helical" evidence="23">
    <location>
        <begin position="134"/>
        <end position="158"/>
    </location>
</feature>
<evidence type="ECO:0000256" key="9">
    <source>
        <dbReference type="ARBA" id="ARBA00022753"/>
    </source>
</evidence>
<feature type="transmembrane region" description="Helical" evidence="23">
    <location>
        <begin position="463"/>
        <end position="486"/>
    </location>
</feature>
<keyword evidence="11" id="KW-0290">Folate-binding</keyword>
<dbReference type="Pfam" id="PF07690">
    <property type="entry name" value="MFS_1"/>
    <property type="match status" value="1"/>
</dbReference>
<evidence type="ECO:0000256" key="4">
    <source>
        <dbReference type="ARBA" id="ARBA00004554"/>
    </source>
</evidence>
<organism evidence="24 25">
    <name type="scientific">Clavelina lepadiformis</name>
    <name type="common">Light-bulb sea squirt</name>
    <name type="synonym">Ascidia lepadiformis</name>
    <dbReference type="NCBI Taxonomy" id="159417"/>
    <lineage>
        <taxon>Eukaryota</taxon>
        <taxon>Metazoa</taxon>
        <taxon>Chordata</taxon>
        <taxon>Tunicata</taxon>
        <taxon>Ascidiacea</taxon>
        <taxon>Aplousobranchia</taxon>
        <taxon>Clavelinidae</taxon>
        <taxon>Clavelina</taxon>
    </lineage>
</organism>
<evidence type="ECO:0000256" key="10">
    <source>
        <dbReference type="ARBA" id="ARBA00022847"/>
    </source>
</evidence>
<comment type="catalytic activity">
    <reaction evidence="16">
        <text>(6S)-5-methyl-5,6,7,8-tetrahydrofolate(in) + H(+)(in) = (6S)-5-methyl-5,6,7,8-tetrahydrofolate(out) + H(+)(out)</text>
        <dbReference type="Rhea" id="RHEA:70167"/>
        <dbReference type="ChEBI" id="CHEBI:15378"/>
        <dbReference type="ChEBI" id="CHEBI:18608"/>
    </reaction>
</comment>
<evidence type="ECO:0000313" key="24">
    <source>
        <dbReference type="EMBL" id="CAK8692151.1"/>
    </source>
</evidence>
<evidence type="ECO:0000256" key="17">
    <source>
        <dbReference type="ARBA" id="ARBA00036250"/>
    </source>
</evidence>
<evidence type="ECO:0000256" key="18">
    <source>
        <dbReference type="ARBA" id="ARBA00038227"/>
    </source>
</evidence>
<feature type="transmembrane region" description="Helical" evidence="23">
    <location>
        <begin position="74"/>
        <end position="96"/>
    </location>
</feature>
<keyword evidence="13 23" id="KW-0472">Membrane</keyword>
<dbReference type="EMBL" id="CAWYQH010000130">
    <property type="protein sequence ID" value="CAK8692151.1"/>
    <property type="molecule type" value="Genomic_DNA"/>
</dbReference>
<evidence type="ECO:0000313" key="25">
    <source>
        <dbReference type="Proteomes" id="UP001642483"/>
    </source>
</evidence>
<keyword evidence="8 23" id="KW-0812">Transmembrane</keyword>
<dbReference type="InterPro" id="IPR011701">
    <property type="entry name" value="MFS"/>
</dbReference>
<evidence type="ECO:0000256" key="15">
    <source>
        <dbReference type="ARBA" id="ARBA00023180"/>
    </source>
</evidence>
<evidence type="ECO:0000256" key="16">
    <source>
        <dbReference type="ARBA" id="ARBA00036193"/>
    </source>
</evidence>
<evidence type="ECO:0000256" key="12">
    <source>
        <dbReference type="ARBA" id="ARBA00022989"/>
    </source>
</evidence>
<evidence type="ECO:0000256" key="7">
    <source>
        <dbReference type="ARBA" id="ARBA00022490"/>
    </source>
</evidence>
<dbReference type="Gene3D" id="1.20.1250.20">
    <property type="entry name" value="MFS general substrate transporter like domains"/>
    <property type="match status" value="1"/>
</dbReference>
<dbReference type="PANTHER" id="PTHR23507:SF2">
    <property type="entry name" value="PROTON-COUPLED FOLATE TRANSPORTER"/>
    <property type="match status" value="1"/>
</dbReference>
<feature type="transmembrane region" description="Helical" evidence="23">
    <location>
        <begin position="170"/>
        <end position="191"/>
    </location>
</feature>
<evidence type="ECO:0000256" key="22">
    <source>
        <dbReference type="ARBA" id="ARBA00047850"/>
    </source>
</evidence>
<evidence type="ECO:0000256" key="21">
    <source>
        <dbReference type="ARBA" id="ARBA00047769"/>
    </source>
</evidence>
<evidence type="ECO:0000256" key="8">
    <source>
        <dbReference type="ARBA" id="ARBA00022692"/>
    </source>
</evidence>
<evidence type="ECO:0000256" key="6">
    <source>
        <dbReference type="ARBA" id="ARBA00022475"/>
    </source>
</evidence>
<name>A0ABP0GK73_CLALP</name>
<dbReference type="InterPro" id="IPR036259">
    <property type="entry name" value="MFS_trans_sf"/>
</dbReference>
<dbReference type="SUPFAM" id="SSF103473">
    <property type="entry name" value="MFS general substrate transporter"/>
    <property type="match status" value="1"/>
</dbReference>
<sequence>MGFQLLKHIQELLPVDVIVAIGGFCCLMLNPLKNEYVYMKVAEAHNTTKSVIRDCNENETSSIDILVQQEVSKWTLLLDLTMFIPASFTAILVTSWGDRVGRKITMSIPVAGMAVSSAFFAVSIYFSWPLKSLFLYNFVAGISGYYMTLLMQGNAYLSDITPSEKRGLRFVILETALGVGGGVGGISSGYWVKAQGFFAPVACTVGLSFLSLLLIPLLLDSKKIRDEKIAEKQNQELQGNESDHDYDVKKGFSNSYESASSSSQHGDLVNNNEGFEVLQDHKKYTAVDVLKAVWKVYSSDYSHCVKCHGPIEDEYKKFKSYSDRCIHGGGRYPGRVWRMWFYLFAYDFNMFVLVGGMAFQTIYFLSKPLCFTPVLVGAQLGLRFVMTAFSPLMVWVYQKVFRMESHVIIVVALSALAASEVTMSFATTKAIVFLATSLLLFANPSKPFIQAQIANLVSESEHGAAFALLSFTEILSFLLATVSFLMLYSGTVKMYRGFVWLFAAVVVLIPFCLMMTVMISDRRRRLLVEEEKRRLLSNVAS</sequence>
<reference evidence="24 25" key="1">
    <citation type="submission" date="2024-02" db="EMBL/GenBank/DDBJ databases">
        <authorList>
            <person name="Daric V."/>
            <person name="Darras S."/>
        </authorList>
    </citation>
    <scope>NUCLEOTIDE SEQUENCE [LARGE SCALE GENOMIC DNA]</scope>
</reference>
<evidence type="ECO:0000256" key="20">
    <source>
        <dbReference type="ARBA" id="ARBA00042514"/>
    </source>
</evidence>
<evidence type="ECO:0000256" key="13">
    <source>
        <dbReference type="ARBA" id="ARBA00023136"/>
    </source>
</evidence>
<keyword evidence="7" id="KW-0963">Cytoplasm</keyword>